<feature type="transmembrane region" description="Helical" evidence="8">
    <location>
        <begin position="44"/>
        <end position="71"/>
    </location>
</feature>
<dbReference type="EMBL" id="ML996170">
    <property type="protein sequence ID" value="KAF2732879.1"/>
    <property type="molecule type" value="Genomic_DNA"/>
</dbReference>
<feature type="transmembrane region" description="Helical" evidence="8">
    <location>
        <begin position="471"/>
        <end position="489"/>
    </location>
</feature>
<organism evidence="10 11">
    <name type="scientific">Polyplosphaeria fusca</name>
    <dbReference type="NCBI Taxonomy" id="682080"/>
    <lineage>
        <taxon>Eukaryota</taxon>
        <taxon>Fungi</taxon>
        <taxon>Dikarya</taxon>
        <taxon>Ascomycota</taxon>
        <taxon>Pezizomycotina</taxon>
        <taxon>Dothideomycetes</taxon>
        <taxon>Pleosporomycetidae</taxon>
        <taxon>Pleosporales</taxon>
        <taxon>Tetraplosphaeriaceae</taxon>
        <taxon>Polyplosphaeria</taxon>
    </lineage>
</organism>
<dbReference type="GO" id="GO:0016020">
    <property type="term" value="C:membrane"/>
    <property type="evidence" value="ECO:0007669"/>
    <property type="project" value="UniProtKB-SubCell"/>
</dbReference>
<keyword evidence="11" id="KW-1185">Reference proteome</keyword>
<dbReference type="SUPFAM" id="SSF103473">
    <property type="entry name" value="MFS general substrate transporter"/>
    <property type="match status" value="1"/>
</dbReference>
<evidence type="ECO:0000256" key="7">
    <source>
        <dbReference type="RuleBase" id="RU003346"/>
    </source>
</evidence>
<dbReference type="InterPro" id="IPR003663">
    <property type="entry name" value="Sugar/inositol_transpt"/>
</dbReference>
<dbReference type="PANTHER" id="PTHR48022:SF5">
    <property type="entry name" value="ALPHA-GLUCOSIDES PERMEASE MPH2-RELATED"/>
    <property type="match status" value="1"/>
</dbReference>
<comment type="caution">
    <text evidence="10">The sequence shown here is derived from an EMBL/GenBank/DDBJ whole genome shotgun (WGS) entry which is preliminary data.</text>
</comment>
<evidence type="ECO:0000256" key="5">
    <source>
        <dbReference type="ARBA" id="ARBA00022989"/>
    </source>
</evidence>
<dbReference type="InterPro" id="IPR036259">
    <property type="entry name" value="MFS_trans_sf"/>
</dbReference>
<evidence type="ECO:0000259" key="9">
    <source>
        <dbReference type="PROSITE" id="PS50850"/>
    </source>
</evidence>
<feature type="transmembrane region" description="Helical" evidence="8">
    <location>
        <begin position="182"/>
        <end position="204"/>
    </location>
</feature>
<protein>
    <submittedName>
        <fullName evidence="10">Sugar transporter</fullName>
    </submittedName>
</protein>
<evidence type="ECO:0000313" key="10">
    <source>
        <dbReference type="EMBL" id="KAF2732879.1"/>
    </source>
</evidence>
<dbReference type="PROSITE" id="PS50850">
    <property type="entry name" value="MFS"/>
    <property type="match status" value="1"/>
</dbReference>
<dbReference type="AlphaFoldDB" id="A0A9P4QUG0"/>
<gene>
    <name evidence="10" type="ORF">EJ04DRAFT_544449</name>
</gene>
<feature type="domain" description="Major facilitator superfamily (MFS) profile" evidence="9">
    <location>
        <begin position="47"/>
        <end position="528"/>
    </location>
</feature>
<comment type="similarity">
    <text evidence="2 7">Belongs to the major facilitator superfamily. Sugar transporter (TC 2.A.1.1) family.</text>
</comment>
<keyword evidence="10" id="KW-0762">Sugar transport</keyword>
<dbReference type="FunFam" id="1.20.1250.20:FF:000078">
    <property type="entry name" value="MFS maltose transporter, putative"/>
    <property type="match status" value="1"/>
</dbReference>
<dbReference type="Gene3D" id="1.20.1250.20">
    <property type="entry name" value="MFS general substrate transporter like domains"/>
    <property type="match status" value="1"/>
</dbReference>
<comment type="subcellular location">
    <subcellularLocation>
        <location evidence="1">Membrane</location>
        <topology evidence="1">Multi-pass membrane protein</topology>
    </subcellularLocation>
</comment>
<proteinExistence type="inferred from homology"/>
<reference evidence="10" key="1">
    <citation type="journal article" date="2020" name="Stud. Mycol.">
        <title>101 Dothideomycetes genomes: a test case for predicting lifestyles and emergence of pathogens.</title>
        <authorList>
            <person name="Haridas S."/>
            <person name="Albert R."/>
            <person name="Binder M."/>
            <person name="Bloem J."/>
            <person name="Labutti K."/>
            <person name="Salamov A."/>
            <person name="Andreopoulos B."/>
            <person name="Baker S."/>
            <person name="Barry K."/>
            <person name="Bills G."/>
            <person name="Bluhm B."/>
            <person name="Cannon C."/>
            <person name="Castanera R."/>
            <person name="Culley D."/>
            <person name="Daum C."/>
            <person name="Ezra D."/>
            <person name="Gonzalez J."/>
            <person name="Henrissat B."/>
            <person name="Kuo A."/>
            <person name="Liang C."/>
            <person name="Lipzen A."/>
            <person name="Lutzoni F."/>
            <person name="Magnuson J."/>
            <person name="Mondo S."/>
            <person name="Nolan M."/>
            <person name="Ohm R."/>
            <person name="Pangilinan J."/>
            <person name="Park H.-J."/>
            <person name="Ramirez L."/>
            <person name="Alfaro M."/>
            <person name="Sun H."/>
            <person name="Tritt A."/>
            <person name="Yoshinaga Y."/>
            <person name="Zwiers L.-H."/>
            <person name="Turgeon B."/>
            <person name="Goodwin S."/>
            <person name="Spatafora J."/>
            <person name="Crous P."/>
            <person name="Grigoriev I."/>
        </authorList>
    </citation>
    <scope>NUCLEOTIDE SEQUENCE</scope>
    <source>
        <strain evidence="10">CBS 125425</strain>
    </source>
</reference>
<accession>A0A9P4QUG0</accession>
<feature type="transmembrane region" description="Helical" evidence="8">
    <location>
        <begin position="375"/>
        <end position="395"/>
    </location>
</feature>
<dbReference type="InterPro" id="IPR005828">
    <property type="entry name" value="MFS_sugar_transport-like"/>
</dbReference>
<evidence type="ECO:0000256" key="2">
    <source>
        <dbReference type="ARBA" id="ARBA00010992"/>
    </source>
</evidence>
<feature type="transmembrane region" description="Helical" evidence="8">
    <location>
        <begin position="501"/>
        <end position="522"/>
    </location>
</feature>
<feature type="transmembrane region" description="Helical" evidence="8">
    <location>
        <begin position="434"/>
        <end position="459"/>
    </location>
</feature>
<keyword evidence="6 8" id="KW-0472">Membrane</keyword>
<evidence type="ECO:0000256" key="1">
    <source>
        <dbReference type="ARBA" id="ARBA00004141"/>
    </source>
</evidence>
<dbReference type="Proteomes" id="UP000799444">
    <property type="component" value="Unassembled WGS sequence"/>
</dbReference>
<evidence type="ECO:0000256" key="6">
    <source>
        <dbReference type="ARBA" id="ARBA00023136"/>
    </source>
</evidence>
<evidence type="ECO:0000256" key="8">
    <source>
        <dbReference type="SAM" id="Phobius"/>
    </source>
</evidence>
<evidence type="ECO:0000256" key="3">
    <source>
        <dbReference type="ARBA" id="ARBA00022448"/>
    </source>
</evidence>
<name>A0A9P4QUG0_9PLEO</name>
<feature type="transmembrane region" description="Helical" evidence="8">
    <location>
        <begin position="123"/>
        <end position="142"/>
    </location>
</feature>
<feature type="transmembrane region" description="Helical" evidence="8">
    <location>
        <begin position="148"/>
        <end position="170"/>
    </location>
</feature>
<sequence>MARSFSSASGPSKASSNATNLAAAANDAERNLTFRQALKQYPMAILWSLLLSSAIIMEGFDTILLANLFAYEPFKQAFGVKISDSTYELTADWQSGLSNGVLMGEMIGLLAAGIIAERIGYRWTLIGALSLCMAFVFIVFFAKSTAQLLVGEISLGMPWGVFATLTTAYAVEVCPVPLRAYLTTYINACWVFGQLLASIILRLMVAQKEQLGRWGYRIPFGLQWFWPIPIALCVLMAPESPWWLVRAGRFRDARVSLKRLRTRPNDMDSETFEASIEGALDLMVQTNEREKEAQSGSSYRDCLRGVDRRRTEISCMCWVIQSLCGSTFMGYSTYFYEQAGLTASNAYTMSLVQFSLGLIGVALSWTLMSRFGRRTLYLSGQLAMLLLLLAIGTLACVPTNASKTSMSHTQSTSPTSAQAANPHAPAHDTVIVKWAIASLLLVFTLIYDTTVGPICYSLVSEIPSTRLRGKSIVLARICYNISGILTNVVTPRMLNPTAWGWGARAGFFYAGTAALGLAWCWFRLPEPKGRTFAELDELFKEGVPARGFKGRVVEVFEEGEIPQGGRGSRVS</sequence>
<feature type="transmembrane region" description="Helical" evidence="8">
    <location>
        <begin position="313"/>
        <end position="334"/>
    </location>
</feature>
<feature type="transmembrane region" description="Helical" evidence="8">
    <location>
        <begin position="97"/>
        <end position="116"/>
    </location>
</feature>
<dbReference type="GO" id="GO:0005351">
    <property type="term" value="F:carbohydrate:proton symporter activity"/>
    <property type="evidence" value="ECO:0007669"/>
    <property type="project" value="TreeGrafter"/>
</dbReference>
<keyword evidence="3 7" id="KW-0813">Transport</keyword>
<keyword evidence="5 8" id="KW-1133">Transmembrane helix</keyword>
<dbReference type="InterPro" id="IPR020846">
    <property type="entry name" value="MFS_dom"/>
</dbReference>
<evidence type="ECO:0000256" key="4">
    <source>
        <dbReference type="ARBA" id="ARBA00022692"/>
    </source>
</evidence>
<dbReference type="InterPro" id="IPR050360">
    <property type="entry name" value="MFS_Sugar_Transporters"/>
</dbReference>
<keyword evidence="4 8" id="KW-0812">Transmembrane</keyword>
<dbReference type="OrthoDB" id="6612291at2759"/>
<dbReference type="NCBIfam" id="TIGR00879">
    <property type="entry name" value="SP"/>
    <property type="match status" value="1"/>
</dbReference>
<feature type="transmembrane region" description="Helical" evidence="8">
    <location>
        <begin position="224"/>
        <end position="245"/>
    </location>
</feature>
<dbReference type="PANTHER" id="PTHR48022">
    <property type="entry name" value="PLASTIDIC GLUCOSE TRANSPORTER 4"/>
    <property type="match status" value="1"/>
</dbReference>
<dbReference type="Pfam" id="PF00083">
    <property type="entry name" value="Sugar_tr"/>
    <property type="match status" value="1"/>
</dbReference>
<evidence type="ECO:0000313" key="11">
    <source>
        <dbReference type="Proteomes" id="UP000799444"/>
    </source>
</evidence>
<feature type="transmembrane region" description="Helical" evidence="8">
    <location>
        <begin position="346"/>
        <end position="368"/>
    </location>
</feature>